<proteinExistence type="predicted"/>
<gene>
    <name evidence="3" type="ORF">ACFS5J_06300</name>
</gene>
<reference evidence="4" key="1">
    <citation type="journal article" date="2019" name="Int. J. Syst. Evol. Microbiol.">
        <title>The Global Catalogue of Microorganisms (GCM) 10K type strain sequencing project: providing services to taxonomists for standard genome sequencing and annotation.</title>
        <authorList>
            <consortium name="The Broad Institute Genomics Platform"/>
            <consortium name="The Broad Institute Genome Sequencing Center for Infectious Disease"/>
            <person name="Wu L."/>
            <person name="Ma J."/>
        </authorList>
    </citation>
    <scope>NUCLEOTIDE SEQUENCE [LARGE SCALE GENOMIC DNA]</scope>
    <source>
        <strain evidence="4">KCTC 22671</strain>
    </source>
</reference>
<keyword evidence="2" id="KW-0472">Membrane</keyword>
<comment type="caution">
    <text evidence="3">The sequence shown here is derived from an EMBL/GenBank/DDBJ whole genome shotgun (WGS) entry which is preliminary data.</text>
</comment>
<sequence length="74" mass="8302">MKLGKSSKNRTFNYQPRFSGDANSTSTDKDFVSKWKEAQGSSRKVKSALPLSILVILLVLLLIGIYYLNTFSNN</sequence>
<evidence type="ECO:0000256" key="2">
    <source>
        <dbReference type="SAM" id="Phobius"/>
    </source>
</evidence>
<feature type="transmembrane region" description="Helical" evidence="2">
    <location>
        <begin position="48"/>
        <end position="68"/>
    </location>
</feature>
<accession>A0ABW5YMI1</accession>
<organism evidence="3 4">
    <name type="scientific">Flavobacterium chuncheonense</name>
    <dbReference type="NCBI Taxonomy" id="2026653"/>
    <lineage>
        <taxon>Bacteria</taxon>
        <taxon>Pseudomonadati</taxon>
        <taxon>Bacteroidota</taxon>
        <taxon>Flavobacteriia</taxon>
        <taxon>Flavobacteriales</taxon>
        <taxon>Flavobacteriaceae</taxon>
        <taxon>Flavobacterium</taxon>
    </lineage>
</organism>
<protein>
    <submittedName>
        <fullName evidence="3">Uncharacterized protein</fullName>
    </submittedName>
</protein>
<keyword evidence="4" id="KW-1185">Reference proteome</keyword>
<name>A0ABW5YMI1_9FLAO</name>
<feature type="compositionally biased region" description="Polar residues" evidence="1">
    <location>
        <begin position="9"/>
        <end position="26"/>
    </location>
</feature>
<dbReference type="EMBL" id="JBHUPC010000012">
    <property type="protein sequence ID" value="MFD2891624.1"/>
    <property type="molecule type" value="Genomic_DNA"/>
</dbReference>
<evidence type="ECO:0000313" key="4">
    <source>
        <dbReference type="Proteomes" id="UP001597534"/>
    </source>
</evidence>
<feature type="region of interest" description="Disordered" evidence="1">
    <location>
        <begin position="1"/>
        <end position="28"/>
    </location>
</feature>
<dbReference type="Proteomes" id="UP001597534">
    <property type="component" value="Unassembled WGS sequence"/>
</dbReference>
<keyword evidence="2" id="KW-1133">Transmembrane helix</keyword>
<keyword evidence="2" id="KW-0812">Transmembrane</keyword>
<evidence type="ECO:0000313" key="3">
    <source>
        <dbReference type="EMBL" id="MFD2891624.1"/>
    </source>
</evidence>
<dbReference type="RefSeq" id="WP_379811208.1">
    <property type="nucleotide sequence ID" value="NZ_JBHUPC010000012.1"/>
</dbReference>
<evidence type="ECO:0000256" key="1">
    <source>
        <dbReference type="SAM" id="MobiDB-lite"/>
    </source>
</evidence>